<keyword evidence="1" id="KW-1133">Transmembrane helix</keyword>
<dbReference type="eggNOG" id="COG1525">
    <property type="taxonomic scope" value="Bacteria"/>
</dbReference>
<dbReference type="OrthoDB" id="7468961at2"/>
<comment type="caution">
    <text evidence="2">The sequence shown here is derived from an EMBL/GenBank/DDBJ whole genome shotgun (WGS) entry which is preliminary data.</text>
</comment>
<reference evidence="2 3" key="1">
    <citation type="journal article" date="2013" name="Genome Announc.">
        <title>Draft Genome Sequence of Sphingobium ummariense Strain RL-3, a Hexachlorocyclohexane-Degrading Bacterium.</title>
        <authorList>
            <person name="Kohli P."/>
            <person name="Dua A."/>
            <person name="Sangwan N."/>
            <person name="Oldach P."/>
            <person name="Khurana J.P."/>
            <person name="Lal R."/>
        </authorList>
    </citation>
    <scope>NUCLEOTIDE SEQUENCE [LARGE SCALE GENOMIC DNA]</scope>
    <source>
        <strain evidence="2 3">RL-3</strain>
    </source>
</reference>
<dbReference type="RefSeq" id="WP_021316798.1">
    <property type="nucleotide sequence ID" value="NZ_AUWY01000039.1"/>
</dbReference>
<evidence type="ECO:0008006" key="4">
    <source>
        <dbReference type="Google" id="ProtNLM"/>
    </source>
</evidence>
<dbReference type="InterPro" id="IPR035437">
    <property type="entry name" value="SNase_OB-fold_sf"/>
</dbReference>
<organism evidence="2 3">
    <name type="scientific">Sphingobium ummariense RL-3</name>
    <dbReference type="NCBI Taxonomy" id="1346791"/>
    <lineage>
        <taxon>Bacteria</taxon>
        <taxon>Pseudomonadati</taxon>
        <taxon>Pseudomonadota</taxon>
        <taxon>Alphaproteobacteria</taxon>
        <taxon>Sphingomonadales</taxon>
        <taxon>Sphingomonadaceae</taxon>
        <taxon>Sphingobium</taxon>
    </lineage>
</organism>
<dbReference type="Proteomes" id="UP000015523">
    <property type="component" value="Unassembled WGS sequence"/>
</dbReference>
<keyword evidence="3" id="KW-1185">Reference proteome</keyword>
<name>T0J9G3_9SPHN</name>
<protein>
    <recommendedName>
        <fullName evidence="4">Nuclease</fullName>
    </recommendedName>
</protein>
<evidence type="ECO:0000313" key="2">
    <source>
        <dbReference type="EMBL" id="EQB33472.1"/>
    </source>
</evidence>
<dbReference type="SUPFAM" id="SSF50199">
    <property type="entry name" value="Staphylococcal nuclease"/>
    <property type="match status" value="1"/>
</dbReference>
<dbReference type="STRING" id="1346791.M529_04250"/>
<gene>
    <name evidence="2" type="ORF">M529_04250</name>
</gene>
<dbReference type="EMBL" id="AUWY01000039">
    <property type="protein sequence ID" value="EQB33472.1"/>
    <property type="molecule type" value="Genomic_DNA"/>
</dbReference>
<evidence type="ECO:0000256" key="1">
    <source>
        <dbReference type="SAM" id="Phobius"/>
    </source>
</evidence>
<evidence type="ECO:0000313" key="3">
    <source>
        <dbReference type="Proteomes" id="UP000015523"/>
    </source>
</evidence>
<keyword evidence="1" id="KW-0472">Membrane</keyword>
<keyword evidence="1" id="KW-0812">Transmembrane</keyword>
<proteinExistence type="predicted"/>
<sequence>MARSLYDLGDRTPDRDSQWLNERQERRARVVPIGMVLVAFACAALAAAVLKDVVPAPGSDAAKDLPSTISDHFTLCDDLKGDACVLSADSYAWHGSRYHLSDIRVPSSAEPRCPAEARRAQAARIALATMMNGGAFEARPDPADTDRTARLLLRDGVSLGQLMVLKGHAQPWSSAPIDWCGA</sequence>
<dbReference type="AlphaFoldDB" id="T0J9G3"/>
<dbReference type="PATRIC" id="fig|1346791.3.peg.818"/>
<feature type="transmembrane region" description="Helical" evidence="1">
    <location>
        <begin position="30"/>
        <end position="50"/>
    </location>
</feature>
<accession>T0J9G3</accession>